<feature type="domain" description="ABC transporter" evidence="6">
    <location>
        <begin position="58"/>
        <end position="118"/>
    </location>
</feature>
<dbReference type="GO" id="GO:0005886">
    <property type="term" value="C:plasma membrane"/>
    <property type="evidence" value="ECO:0007669"/>
    <property type="project" value="UniProtKB-SubCell"/>
</dbReference>
<evidence type="ECO:0000256" key="4">
    <source>
        <dbReference type="ARBA" id="ARBA00022840"/>
    </source>
</evidence>
<keyword evidence="2" id="KW-0813">Transport</keyword>
<evidence type="ECO:0000313" key="8">
    <source>
        <dbReference type="Proteomes" id="UP000198373"/>
    </source>
</evidence>
<dbReference type="GO" id="GO:0046677">
    <property type="term" value="P:response to antibiotic"/>
    <property type="evidence" value="ECO:0007669"/>
    <property type="project" value="UniProtKB-KW"/>
</dbReference>
<dbReference type="RefSeq" id="WP_342744037.1">
    <property type="nucleotide sequence ID" value="NZ_FZOO01000007.1"/>
</dbReference>
<dbReference type="InterPro" id="IPR027417">
    <property type="entry name" value="P-loop_NTPase"/>
</dbReference>
<comment type="subcellular location">
    <subcellularLocation>
        <location evidence="1">Cell membrane</location>
        <topology evidence="1">Peripheral membrane protein</topology>
    </subcellularLocation>
</comment>
<name>A0A239GUS8_9ACTN</name>
<reference evidence="8" key="1">
    <citation type="submission" date="2017-06" db="EMBL/GenBank/DDBJ databases">
        <authorList>
            <person name="Varghese N."/>
            <person name="Submissions S."/>
        </authorList>
    </citation>
    <scope>NUCLEOTIDE SEQUENCE [LARGE SCALE GENOMIC DNA]</scope>
    <source>
        <strain evidence="8">DSM 46839</strain>
    </source>
</reference>
<organism evidence="7 8">
    <name type="scientific">Geodermatophilus pulveris</name>
    <dbReference type="NCBI Taxonomy" id="1564159"/>
    <lineage>
        <taxon>Bacteria</taxon>
        <taxon>Bacillati</taxon>
        <taxon>Actinomycetota</taxon>
        <taxon>Actinomycetes</taxon>
        <taxon>Geodermatophilales</taxon>
        <taxon>Geodermatophilaceae</taxon>
        <taxon>Geodermatophilus</taxon>
    </lineage>
</organism>
<dbReference type="Pfam" id="PF00005">
    <property type="entry name" value="ABC_tran"/>
    <property type="match status" value="1"/>
</dbReference>
<sequence>MDDATAVEGLAERLGATTALDGVDLTVAEGSVLGLTGQYAAVDEYLAGFEDLEMVGRLHRLGRREARTRAGELLERSDLTGAADRPAQTYSGGMRRRPDIAASLVARPRVLFLDEPTTGLDPRSRLGM</sequence>
<dbReference type="SUPFAM" id="SSF52540">
    <property type="entry name" value="P-loop containing nucleoside triphosphate hydrolases"/>
    <property type="match status" value="1"/>
</dbReference>
<dbReference type="PANTHER" id="PTHR42711">
    <property type="entry name" value="ABC TRANSPORTER ATP-BINDING PROTEIN"/>
    <property type="match status" value="1"/>
</dbReference>
<evidence type="ECO:0000259" key="6">
    <source>
        <dbReference type="Pfam" id="PF00005"/>
    </source>
</evidence>
<dbReference type="EMBL" id="FZOO01000007">
    <property type="protein sequence ID" value="SNS72635.1"/>
    <property type="molecule type" value="Genomic_DNA"/>
</dbReference>
<evidence type="ECO:0000256" key="5">
    <source>
        <dbReference type="ARBA" id="ARBA00023251"/>
    </source>
</evidence>
<proteinExistence type="predicted"/>
<keyword evidence="3" id="KW-0547">Nucleotide-binding</keyword>
<dbReference type="InterPro" id="IPR003439">
    <property type="entry name" value="ABC_transporter-like_ATP-bd"/>
</dbReference>
<dbReference type="Gene3D" id="3.40.50.300">
    <property type="entry name" value="P-loop containing nucleotide triphosphate hydrolases"/>
    <property type="match status" value="1"/>
</dbReference>
<keyword evidence="8" id="KW-1185">Reference proteome</keyword>
<evidence type="ECO:0000256" key="1">
    <source>
        <dbReference type="ARBA" id="ARBA00004202"/>
    </source>
</evidence>
<dbReference type="GO" id="GO:0005524">
    <property type="term" value="F:ATP binding"/>
    <property type="evidence" value="ECO:0007669"/>
    <property type="project" value="UniProtKB-KW"/>
</dbReference>
<dbReference type="InterPro" id="IPR050763">
    <property type="entry name" value="ABC_transporter_ATP-binding"/>
</dbReference>
<dbReference type="PANTHER" id="PTHR42711:SF19">
    <property type="entry name" value="DOXORUBICIN RESISTANCE ATP-BINDING PROTEIN DRRA"/>
    <property type="match status" value="1"/>
</dbReference>
<gene>
    <name evidence="7" type="ORF">SAMN06893096_10759</name>
</gene>
<accession>A0A239GUS8</accession>
<keyword evidence="5" id="KW-0046">Antibiotic resistance</keyword>
<evidence type="ECO:0000313" key="7">
    <source>
        <dbReference type="EMBL" id="SNS72635.1"/>
    </source>
</evidence>
<evidence type="ECO:0000256" key="2">
    <source>
        <dbReference type="ARBA" id="ARBA00022448"/>
    </source>
</evidence>
<dbReference type="GO" id="GO:0016887">
    <property type="term" value="F:ATP hydrolysis activity"/>
    <property type="evidence" value="ECO:0007669"/>
    <property type="project" value="InterPro"/>
</dbReference>
<dbReference type="Proteomes" id="UP000198373">
    <property type="component" value="Unassembled WGS sequence"/>
</dbReference>
<evidence type="ECO:0000256" key="3">
    <source>
        <dbReference type="ARBA" id="ARBA00022741"/>
    </source>
</evidence>
<keyword evidence="4" id="KW-0067">ATP-binding</keyword>
<dbReference type="AlphaFoldDB" id="A0A239GUS8"/>
<protein>
    <submittedName>
        <fullName evidence="7">ABC transporter</fullName>
    </submittedName>
</protein>